<evidence type="ECO:0000256" key="3">
    <source>
        <dbReference type="ARBA" id="ARBA00019815"/>
    </source>
</evidence>
<gene>
    <name evidence="8" type="primary">thiB</name>
    <name evidence="8" type="ORF">V6255_06490</name>
</gene>
<evidence type="ECO:0000313" key="9">
    <source>
        <dbReference type="Proteomes" id="UP001366060"/>
    </source>
</evidence>
<dbReference type="PANTHER" id="PTHR30006:SF3">
    <property type="entry name" value="THIAMINE-BINDING PERIPLASMIC PROTEIN"/>
    <property type="match status" value="1"/>
</dbReference>
<dbReference type="Pfam" id="PF01547">
    <property type="entry name" value="SBP_bac_1"/>
    <property type="match status" value="1"/>
</dbReference>
<protein>
    <recommendedName>
        <fullName evidence="3">Thiamine-binding periplasmic protein</fullName>
    </recommendedName>
</protein>
<dbReference type="EMBL" id="JBAKBA010000011">
    <property type="protein sequence ID" value="MEL0658789.1"/>
    <property type="molecule type" value="Genomic_DNA"/>
</dbReference>
<evidence type="ECO:0000313" key="8">
    <source>
        <dbReference type="EMBL" id="MEL0658789.1"/>
    </source>
</evidence>
<dbReference type="PROSITE" id="PS01037">
    <property type="entry name" value="SBP_BACTERIAL_1"/>
    <property type="match status" value="1"/>
</dbReference>
<dbReference type="Gene3D" id="3.40.190.10">
    <property type="entry name" value="Periplasmic binding protein-like II"/>
    <property type="match status" value="2"/>
</dbReference>
<reference evidence="8 9" key="1">
    <citation type="submission" date="2024-02" db="EMBL/GenBank/DDBJ databases">
        <title>Bacteria isolated from the canopy kelp, Nereocystis luetkeana.</title>
        <authorList>
            <person name="Pfister C.A."/>
            <person name="Younker I.T."/>
            <person name="Light S.H."/>
        </authorList>
    </citation>
    <scope>NUCLEOTIDE SEQUENCE [LARGE SCALE GENOMIC DNA]</scope>
    <source>
        <strain evidence="8 9">TI.2.07</strain>
    </source>
</reference>
<sequence length="334" mass="37413">MKKKITALITFATLIAMPALAASPTPEKLTVYTYSSFASEWGPGPKIEAAFEKSCQCDLEFIALDDGVTILNRLRLEGKSSEADILLGLDDSLMATAKKTGLLDKHNIDLSAVNVENGWKDNTFVPFDYGYFAFIYNSEKLKNPPKSLKELVEQRDDLNIIYQDPRTSTPGLGLMLWMKSVYGEKANEAWKNLAAKTVTVTKGWSEAYNMFLNGEADMVLSYTTSPAYHIIAEGKEQYVAASFSEGHYRQTEVAAIVKSSQHKKLATQFMNFMLSDSFQSQIATGNWMYPVTDVLLPTEFDQLTLPVKTLSFPSKEVAKNRKAWTREWLISLTD</sequence>
<keyword evidence="6" id="KW-0574">Periplasm</keyword>
<dbReference type="SUPFAM" id="SSF53850">
    <property type="entry name" value="Periplasmic binding protein-like II"/>
    <property type="match status" value="1"/>
</dbReference>
<feature type="signal peptide" evidence="7">
    <location>
        <begin position="1"/>
        <end position="21"/>
    </location>
</feature>
<name>A0ABU9HA82_9GAMM</name>
<dbReference type="CDD" id="cd13545">
    <property type="entry name" value="PBP2_TbpA"/>
    <property type="match status" value="1"/>
</dbReference>
<keyword evidence="9" id="KW-1185">Reference proteome</keyword>
<dbReference type="PANTHER" id="PTHR30006">
    <property type="entry name" value="THIAMINE-BINDING PERIPLASMIC PROTEIN-RELATED"/>
    <property type="match status" value="1"/>
</dbReference>
<evidence type="ECO:0000256" key="6">
    <source>
        <dbReference type="ARBA" id="ARBA00022764"/>
    </source>
</evidence>
<comment type="similarity">
    <text evidence="2">Belongs to the bacterial solute-binding protein 1 family.</text>
</comment>
<organism evidence="8 9">
    <name type="scientific">Psychromonas arctica</name>
    <dbReference type="NCBI Taxonomy" id="168275"/>
    <lineage>
        <taxon>Bacteria</taxon>
        <taxon>Pseudomonadati</taxon>
        <taxon>Pseudomonadota</taxon>
        <taxon>Gammaproteobacteria</taxon>
        <taxon>Alteromonadales</taxon>
        <taxon>Psychromonadaceae</taxon>
        <taxon>Psychromonas</taxon>
    </lineage>
</organism>
<evidence type="ECO:0000256" key="5">
    <source>
        <dbReference type="ARBA" id="ARBA00022729"/>
    </source>
</evidence>
<feature type="chain" id="PRO_5046592004" description="Thiamine-binding periplasmic protein" evidence="7">
    <location>
        <begin position="22"/>
        <end position="334"/>
    </location>
</feature>
<evidence type="ECO:0000256" key="7">
    <source>
        <dbReference type="SAM" id="SignalP"/>
    </source>
</evidence>
<dbReference type="InterPro" id="IPR005948">
    <property type="entry name" value="ThiB-like"/>
</dbReference>
<comment type="caution">
    <text evidence="8">The sequence shown here is derived from an EMBL/GenBank/DDBJ whole genome shotgun (WGS) entry which is preliminary data.</text>
</comment>
<keyword evidence="4" id="KW-0813">Transport</keyword>
<proteinExistence type="inferred from homology"/>
<keyword evidence="5 7" id="KW-0732">Signal</keyword>
<dbReference type="InterPro" id="IPR006059">
    <property type="entry name" value="SBP"/>
</dbReference>
<dbReference type="NCBIfam" id="TIGR01276">
    <property type="entry name" value="thiB"/>
    <property type="match status" value="1"/>
</dbReference>
<dbReference type="InterPro" id="IPR005967">
    <property type="entry name" value="ThiB"/>
</dbReference>
<dbReference type="NCBIfam" id="TIGR01254">
    <property type="entry name" value="sfuA"/>
    <property type="match status" value="1"/>
</dbReference>
<accession>A0ABU9HA82</accession>
<dbReference type="InterPro" id="IPR006061">
    <property type="entry name" value="SBP_1_CS"/>
</dbReference>
<evidence type="ECO:0000256" key="1">
    <source>
        <dbReference type="ARBA" id="ARBA00004418"/>
    </source>
</evidence>
<evidence type="ECO:0000256" key="2">
    <source>
        <dbReference type="ARBA" id="ARBA00008520"/>
    </source>
</evidence>
<dbReference type="RefSeq" id="WP_341627421.1">
    <property type="nucleotide sequence ID" value="NZ_JBAKBA010000011.1"/>
</dbReference>
<dbReference type="Proteomes" id="UP001366060">
    <property type="component" value="Unassembled WGS sequence"/>
</dbReference>
<comment type="subcellular location">
    <subcellularLocation>
        <location evidence="1">Periplasm</location>
    </subcellularLocation>
</comment>
<evidence type="ECO:0000256" key="4">
    <source>
        <dbReference type="ARBA" id="ARBA00022448"/>
    </source>
</evidence>